<gene>
    <name evidence="2" type="ORF">LSAT_V11C400194270</name>
</gene>
<protein>
    <recommendedName>
        <fullName evidence="4">RNA-directed DNA polymerase, eukaryota</fullName>
    </recommendedName>
</protein>
<reference evidence="2 3" key="1">
    <citation type="journal article" date="2017" name="Nat. Commun.">
        <title>Genome assembly with in vitro proximity ligation data and whole-genome triplication in lettuce.</title>
        <authorList>
            <person name="Reyes-Chin-Wo S."/>
            <person name="Wang Z."/>
            <person name="Yang X."/>
            <person name="Kozik A."/>
            <person name="Arikit S."/>
            <person name="Song C."/>
            <person name="Xia L."/>
            <person name="Froenicke L."/>
            <person name="Lavelle D.O."/>
            <person name="Truco M.J."/>
            <person name="Xia R."/>
            <person name="Zhu S."/>
            <person name="Xu C."/>
            <person name="Xu H."/>
            <person name="Xu X."/>
            <person name="Cox K."/>
            <person name="Korf I."/>
            <person name="Meyers B.C."/>
            <person name="Michelmore R.W."/>
        </authorList>
    </citation>
    <scope>NUCLEOTIDE SEQUENCE [LARGE SCALE GENOMIC DNA]</scope>
    <source>
        <strain evidence="3">cv. Salinas</strain>
        <tissue evidence="2">Seedlings</tissue>
    </source>
</reference>
<dbReference type="EMBL" id="NBSK02000004">
    <property type="protein sequence ID" value="KAJ0209415.1"/>
    <property type="molecule type" value="Genomic_DNA"/>
</dbReference>
<evidence type="ECO:0000313" key="3">
    <source>
        <dbReference type="Proteomes" id="UP000235145"/>
    </source>
</evidence>
<organism evidence="2 3">
    <name type="scientific">Lactuca sativa</name>
    <name type="common">Garden lettuce</name>
    <dbReference type="NCBI Taxonomy" id="4236"/>
    <lineage>
        <taxon>Eukaryota</taxon>
        <taxon>Viridiplantae</taxon>
        <taxon>Streptophyta</taxon>
        <taxon>Embryophyta</taxon>
        <taxon>Tracheophyta</taxon>
        <taxon>Spermatophyta</taxon>
        <taxon>Magnoliopsida</taxon>
        <taxon>eudicotyledons</taxon>
        <taxon>Gunneridae</taxon>
        <taxon>Pentapetalae</taxon>
        <taxon>asterids</taxon>
        <taxon>campanulids</taxon>
        <taxon>Asterales</taxon>
        <taxon>Asteraceae</taxon>
        <taxon>Cichorioideae</taxon>
        <taxon>Cichorieae</taxon>
        <taxon>Lactucinae</taxon>
        <taxon>Lactuca</taxon>
    </lineage>
</organism>
<comment type="caution">
    <text evidence="2">The sequence shown here is derived from an EMBL/GenBank/DDBJ whole genome shotgun (WGS) entry which is preliminary data.</text>
</comment>
<proteinExistence type="predicted"/>
<sequence>MVSGLKINLFKSSLLGVGVNQSEVTSLASITRCAATKFPFSYLGIPMGGSMSRVNSWDVIVDRFLKRLSNWKVKMLFIGVRLTLIKYVLGSLGIYYFSLFRMPVTVFHLLESLSAHFLGDNGGLEVGSLDAFNRALLVKWK</sequence>
<keyword evidence="1" id="KW-0472">Membrane</keyword>
<dbReference type="PANTHER" id="PTHR33116">
    <property type="entry name" value="REVERSE TRANSCRIPTASE ZINC-BINDING DOMAIN-CONTAINING PROTEIN-RELATED-RELATED"/>
    <property type="match status" value="1"/>
</dbReference>
<evidence type="ECO:0008006" key="4">
    <source>
        <dbReference type="Google" id="ProtNLM"/>
    </source>
</evidence>
<dbReference type="PANTHER" id="PTHR33116:SF79">
    <property type="entry name" value="REVERSE TRANSCRIPTASE DOMAIN, ZINC FINGER, CCHC-TYPE-RELATED"/>
    <property type="match status" value="1"/>
</dbReference>
<name>A0A9R1VR66_LACSA</name>
<dbReference type="AlphaFoldDB" id="A0A9R1VR66"/>
<accession>A0A9R1VR66</accession>
<keyword evidence="1" id="KW-1133">Transmembrane helix</keyword>
<dbReference type="Proteomes" id="UP000235145">
    <property type="component" value="Unassembled WGS sequence"/>
</dbReference>
<evidence type="ECO:0000256" key="1">
    <source>
        <dbReference type="SAM" id="Phobius"/>
    </source>
</evidence>
<keyword evidence="3" id="KW-1185">Reference proteome</keyword>
<keyword evidence="1" id="KW-0812">Transmembrane</keyword>
<evidence type="ECO:0000313" key="2">
    <source>
        <dbReference type="EMBL" id="KAJ0209415.1"/>
    </source>
</evidence>
<feature type="transmembrane region" description="Helical" evidence="1">
    <location>
        <begin position="75"/>
        <end position="97"/>
    </location>
</feature>